<keyword evidence="2" id="KW-1185">Reference proteome</keyword>
<gene>
    <name evidence="1" type="ORF">OC842_000204</name>
</gene>
<evidence type="ECO:0000313" key="1">
    <source>
        <dbReference type="EMBL" id="KAK0540998.1"/>
    </source>
</evidence>
<organism evidence="1 2">
    <name type="scientific">Tilletia horrida</name>
    <dbReference type="NCBI Taxonomy" id="155126"/>
    <lineage>
        <taxon>Eukaryota</taxon>
        <taxon>Fungi</taxon>
        <taxon>Dikarya</taxon>
        <taxon>Basidiomycota</taxon>
        <taxon>Ustilaginomycotina</taxon>
        <taxon>Exobasidiomycetes</taxon>
        <taxon>Tilletiales</taxon>
        <taxon>Tilletiaceae</taxon>
        <taxon>Tilletia</taxon>
    </lineage>
</organism>
<comment type="caution">
    <text evidence="1">The sequence shown here is derived from an EMBL/GenBank/DDBJ whole genome shotgun (WGS) entry which is preliminary data.</text>
</comment>
<accession>A0AAN6GHE0</accession>
<sequence length="281" mass="30554">MTTPATAQDGAASKPASDANKAELEAFYLTCLATYQAGAAETSKDGKQTAVDVDPIALILSQVPAEQRQAYLEAQRRARAEFHAQAEQDRRQTLAILLSGCPSHSALFPNRAHPPSDADLMAKTARHRRRKRFADFVDRHCKKDRIGLHPFFAALYALFQAQSSGANTTIRKYALAWELDDAVLLEGGDDAFRSDAVVTLKGVLGFSEALLEPSKTATQQSCATRTWTVPPVLTDKELVKLLPFFPAFVRPTDKVKIGVGTARARLRTGTATLTGITRAEA</sequence>
<dbReference type="EMBL" id="JAPDMQ010000005">
    <property type="protein sequence ID" value="KAK0540998.1"/>
    <property type="molecule type" value="Genomic_DNA"/>
</dbReference>
<dbReference type="AlphaFoldDB" id="A0AAN6GHE0"/>
<name>A0AAN6GHE0_9BASI</name>
<dbReference type="Proteomes" id="UP001176521">
    <property type="component" value="Unassembled WGS sequence"/>
</dbReference>
<evidence type="ECO:0000313" key="2">
    <source>
        <dbReference type="Proteomes" id="UP001176521"/>
    </source>
</evidence>
<proteinExistence type="predicted"/>
<reference evidence="1" key="1">
    <citation type="journal article" date="2023" name="PhytoFront">
        <title>Draft Genome Resources of Seven Strains of Tilletia horrida, Causal Agent of Kernel Smut of Rice.</title>
        <authorList>
            <person name="Khanal S."/>
            <person name="Antony Babu S."/>
            <person name="Zhou X.G."/>
        </authorList>
    </citation>
    <scope>NUCLEOTIDE SEQUENCE</scope>
    <source>
        <strain evidence="1">TX3</strain>
    </source>
</reference>
<protein>
    <submittedName>
        <fullName evidence="1">Uncharacterized protein</fullName>
    </submittedName>
</protein>